<dbReference type="EMBL" id="LT622872">
    <property type="protein sequence ID" value="SCW23223.1"/>
    <property type="molecule type" value="Genomic_DNA"/>
</dbReference>
<evidence type="ECO:0000256" key="2">
    <source>
        <dbReference type="ARBA" id="ARBA00011838"/>
    </source>
</evidence>
<evidence type="ECO:0000256" key="5">
    <source>
        <dbReference type="ARBA" id="ARBA00022980"/>
    </source>
</evidence>
<dbReference type="PANTHER" id="PTHR11229">
    <property type="entry name" value="50S RIBOSOMAL PROTEIN L3"/>
    <property type="match status" value="1"/>
</dbReference>
<dbReference type="GO" id="GO:0006412">
    <property type="term" value="P:translation"/>
    <property type="evidence" value="ECO:0007669"/>
    <property type="project" value="UniProtKB-UniRule"/>
</dbReference>
<gene>
    <name evidence="8 10" type="primary">rpl3</name>
    <name evidence="10" type="ORF">J0154_162</name>
</gene>
<dbReference type="GO" id="GO:0022625">
    <property type="term" value="C:cytosolic large ribosomal subunit"/>
    <property type="evidence" value="ECO:0007669"/>
    <property type="project" value="TreeGrafter"/>
</dbReference>
<name>A0A1G4NWZ4_9FLOR</name>
<keyword evidence="3 8" id="KW-0699">rRNA-binding</keyword>
<comment type="subcellular location">
    <subcellularLocation>
        <location evidence="8">Plastid</location>
        <location evidence="8">Chloroplast</location>
    </subcellularLocation>
</comment>
<dbReference type="InterPro" id="IPR000597">
    <property type="entry name" value="Ribosomal_uL3"/>
</dbReference>
<dbReference type="FunFam" id="2.40.30.10:FF:000065">
    <property type="entry name" value="50S ribosomal protein L3, chloroplastic"/>
    <property type="match status" value="1"/>
</dbReference>
<dbReference type="HAMAP" id="MF_01325_B">
    <property type="entry name" value="Ribosomal_uL3_B"/>
    <property type="match status" value="1"/>
</dbReference>
<comment type="subunit">
    <text evidence="2 8">Part of the 50S ribosomal subunit.</text>
</comment>
<evidence type="ECO:0000256" key="1">
    <source>
        <dbReference type="ARBA" id="ARBA00006540"/>
    </source>
</evidence>
<evidence type="ECO:0000256" key="4">
    <source>
        <dbReference type="ARBA" id="ARBA00022884"/>
    </source>
</evidence>
<dbReference type="Pfam" id="PF00297">
    <property type="entry name" value="Ribosomal_L3"/>
    <property type="match status" value="1"/>
</dbReference>
<evidence type="ECO:0000256" key="3">
    <source>
        <dbReference type="ARBA" id="ARBA00022730"/>
    </source>
</evidence>
<evidence type="ECO:0000256" key="7">
    <source>
        <dbReference type="ARBA" id="ARBA00035213"/>
    </source>
</evidence>
<dbReference type="InterPro" id="IPR019927">
    <property type="entry name" value="Ribosomal_uL3_bac/org-type"/>
</dbReference>
<sequence>MSVNLLGTKIGMTQVFTGNGTCIPVTVLKVGPCIITQIKTKYVDGYNAIQIGYAQVSSHLLTKPQLGHLNKSKAPALKYLKEYKIENTDTFQVGQILKVDQIKVGDQIHVQGKSIGKGFSGYQKRHHFSRGPMSHGCKNHRQPGSIGAGTTPGRVFPGKKMAGRLGNYNTTIKNLSVIDINIEQNLMLVQGSVPGKPGALVSIQSKSKDIK</sequence>
<dbReference type="PANTHER" id="PTHR11229:SF16">
    <property type="entry name" value="LARGE RIBOSOMAL SUBUNIT PROTEIN UL3C"/>
    <property type="match status" value="1"/>
</dbReference>
<dbReference type="SUPFAM" id="SSF50447">
    <property type="entry name" value="Translation proteins"/>
    <property type="match status" value="1"/>
</dbReference>
<keyword evidence="5 8" id="KW-0689">Ribosomal protein</keyword>
<dbReference type="Gene3D" id="3.30.160.810">
    <property type="match status" value="1"/>
</dbReference>
<feature type="region of interest" description="Disordered" evidence="9">
    <location>
        <begin position="130"/>
        <end position="153"/>
    </location>
</feature>
<dbReference type="RefSeq" id="YP_009314768.1">
    <property type="nucleotide sequence ID" value="NC_031663.1"/>
</dbReference>
<geneLocation type="chloroplast" evidence="10"/>
<keyword evidence="6 8" id="KW-0687">Ribonucleoprotein</keyword>
<reference evidence="10" key="2">
    <citation type="submission" date="2016-10" db="EMBL/GenBank/DDBJ databases">
        <authorList>
            <person name="de Groot N.N."/>
        </authorList>
    </citation>
    <scope>NUCLEOTIDE SEQUENCE</scope>
    <source>
        <strain evidence="10">J.0154</strain>
    </source>
</reference>
<dbReference type="NCBIfam" id="TIGR03625">
    <property type="entry name" value="L3_bact"/>
    <property type="match status" value="1"/>
</dbReference>
<evidence type="ECO:0000256" key="9">
    <source>
        <dbReference type="SAM" id="MobiDB-lite"/>
    </source>
</evidence>
<dbReference type="GO" id="GO:0003735">
    <property type="term" value="F:structural constituent of ribosome"/>
    <property type="evidence" value="ECO:0007669"/>
    <property type="project" value="InterPro"/>
</dbReference>
<dbReference type="GO" id="GO:0009507">
    <property type="term" value="C:chloroplast"/>
    <property type="evidence" value="ECO:0007669"/>
    <property type="project" value="UniProtKB-SubCell"/>
</dbReference>
<accession>A0A1G4NWZ4</accession>
<proteinExistence type="inferred from homology"/>
<dbReference type="InterPro" id="IPR009000">
    <property type="entry name" value="Transl_B-barrel_sf"/>
</dbReference>
<evidence type="ECO:0000313" key="10">
    <source>
        <dbReference type="EMBL" id="SCW23223.1"/>
    </source>
</evidence>
<protein>
    <recommendedName>
        <fullName evidence="7 8">Large ribosomal subunit protein uL3c</fullName>
    </recommendedName>
</protein>
<evidence type="ECO:0000256" key="6">
    <source>
        <dbReference type="ARBA" id="ARBA00023274"/>
    </source>
</evidence>
<dbReference type="GO" id="GO:0019843">
    <property type="term" value="F:rRNA binding"/>
    <property type="evidence" value="ECO:0007669"/>
    <property type="project" value="UniProtKB-UniRule"/>
</dbReference>
<keyword evidence="10" id="KW-0150">Chloroplast</keyword>
<evidence type="ECO:0000256" key="8">
    <source>
        <dbReference type="HAMAP-Rule" id="MF_01325"/>
    </source>
</evidence>
<comment type="similarity">
    <text evidence="1 8">Belongs to the universal ribosomal protein uL3 family.</text>
</comment>
<reference evidence="10" key="1">
    <citation type="submission" date="2016-10" db="EMBL/GenBank/DDBJ databases">
        <title>Chloroplast genomes as a tool to resolve red algal phylogenies: a case study in the Nemaliales.</title>
        <authorList>
            <person name="Costa J.F."/>
            <person name="Lin S.M."/>
            <person name="Macaya E.C."/>
            <person name="Fernandez-Garcia C."/>
            <person name="Verbruggen H."/>
        </authorList>
    </citation>
    <scope>NUCLEOTIDE SEQUENCE</scope>
    <source>
        <strain evidence="10">J.0154</strain>
    </source>
</reference>
<comment type="function">
    <text evidence="8">One of the primary rRNA binding proteins, it binds directly near the 3'-end of the 23S rRNA, where it nucleates assembly of the 50S subunit.</text>
</comment>
<organism evidence="10">
    <name type="scientific">Neoizziella asiatica</name>
    <dbReference type="NCBI Taxonomy" id="1077397"/>
    <lineage>
        <taxon>Eukaryota</taxon>
        <taxon>Rhodophyta</taxon>
        <taxon>Florideophyceae</taxon>
        <taxon>Nemaliophycidae</taxon>
        <taxon>Nemaliales</taxon>
        <taxon>Liagoraceae</taxon>
        <taxon>Neoizziella</taxon>
    </lineage>
</organism>
<dbReference type="AlphaFoldDB" id="A0A1G4NWZ4"/>
<keyword evidence="10" id="KW-0934">Plastid</keyword>
<dbReference type="Gene3D" id="2.40.30.10">
    <property type="entry name" value="Translation factors"/>
    <property type="match status" value="1"/>
</dbReference>
<dbReference type="GeneID" id="29999967"/>
<keyword evidence="4 8" id="KW-0694">RNA-binding</keyword>
<dbReference type="FunFam" id="3.30.160.810:FF:000001">
    <property type="entry name" value="50S ribosomal protein L3"/>
    <property type="match status" value="1"/>
</dbReference>